<dbReference type="Proteomes" id="UP001265259">
    <property type="component" value="Unassembled WGS sequence"/>
</dbReference>
<evidence type="ECO:0000256" key="4">
    <source>
        <dbReference type="ARBA" id="ARBA00019403"/>
    </source>
</evidence>
<reference evidence="14 15" key="1">
    <citation type="submission" date="2023-09" db="EMBL/GenBank/DDBJ databases">
        <authorList>
            <person name="Rey-Velasco X."/>
        </authorList>
    </citation>
    <scope>NUCLEOTIDE SEQUENCE [LARGE SCALE GENOMIC DNA]</scope>
    <source>
        <strain evidence="14 15">F158</strain>
    </source>
</reference>
<keyword evidence="6" id="KW-0479">Metal-binding</keyword>
<comment type="caution">
    <text evidence="14">The sequence shown here is derived from an EMBL/GenBank/DDBJ whole genome shotgun (WGS) entry which is preliminary data.</text>
</comment>
<dbReference type="InterPro" id="IPR005122">
    <property type="entry name" value="Uracil-DNA_glycosylase-like"/>
</dbReference>
<dbReference type="Pfam" id="PF03167">
    <property type="entry name" value="UDG"/>
    <property type="match status" value="1"/>
</dbReference>
<feature type="domain" description="Uracil-DNA glycosylase-like" evidence="13">
    <location>
        <begin position="108"/>
        <end position="258"/>
    </location>
</feature>
<evidence type="ECO:0000256" key="2">
    <source>
        <dbReference type="ARBA" id="ARBA00006521"/>
    </source>
</evidence>
<dbReference type="InterPro" id="IPR051536">
    <property type="entry name" value="UDG_Type-4/5"/>
</dbReference>
<proteinExistence type="inferred from homology"/>
<evidence type="ECO:0000256" key="9">
    <source>
        <dbReference type="ARBA" id="ARBA00023004"/>
    </source>
</evidence>
<dbReference type="NCBIfam" id="TIGR00758">
    <property type="entry name" value="UDG_fam4"/>
    <property type="match status" value="1"/>
</dbReference>
<evidence type="ECO:0000259" key="13">
    <source>
        <dbReference type="SMART" id="SM00986"/>
    </source>
</evidence>
<evidence type="ECO:0000256" key="12">
    <source>
        <dbReference type="SAM" id="MobiDB-lite"/>
    </source>
</evidence>
<dbReference type="RefSeq" id="WP_311688890.1">
    <property type="nucleotide sequence ID" value="NZ_JAVRHL010000001.1"/>
</dbReference>
<keyword evidence="9" id="KW-0408">Iron</keyword>
<keyword evidence="11" id="KW-0234">DNA repair</keyword>
<dbReference type="SUPFAM" id="SSF52141">
    <property type="entry name" value="Uracil-DNA glycosylase-like"/>
    <property type="match status" value="1"/>
</dbReference>
<evidence type="ECO:0000256" key="6">
    <source>
        <dbReference type="ARBA" id="ARBA00022723"/>
    </source>
</evidence>
<gene>
    <name evidence="14" type="ORF">RM543_01320</name>
</gene>
<evidence type="ECO:0000313" key="14">
    <source>
        <dbReference type="EMBL" id="MDT0681307.1"/>
    </source>
</evidence>
<dbReference type="SMART" id="SM00987">
    <property type="entry name" value="UreE_C"/>
    <property type="match status" value="1"/>
</dbReference>
<name>A0ABU3DC66_9RHOB</name>
<keyword evidence="10" id="KW-0411">Iron-sulfur</keyword>
<dbReference type="InterPro" id="IPR005273">
    <property type="entry name" value="Ura-DNA_glyco_family4"/>
</dbReference>
<dbReference type="EMBL" id="JAVRHL010000001">
    <property type="protein sequence ID" value="MDT0681307.1"/>
    <property type="molecule type" value="Genomic_DNA"/>
</dbReference>
<comment type="similarity">
    <text evidence="2">Belongs to the uracil-DNA glycosylase (UDG) superfamily. Type 4 (UDGa) family.</text>
</comment>
<dbReference type="SMART" id="SM00986">
    <property type="entry name" value="UDG"/>
    <property type="match status" value="1"/>
</dbReference>
<dbReference type="InterPro" id="IPR036895">
    <property type="entry name" value="Uracil-DNA_glycosylase-like_sf"/>
</dbReference>
<dbReference type="PANTHER" id="PTHR33693:SF1">
    <property type="entry name" value="TYPE-4 URACIL-DNA GLYCOSYLASE"/>
    <property type="match status" value="1"/>
</dbReference>
<evidence type="ECO:0000256" key="7">
    <source>
        <dbReference type="ARBA" id="ARBA00022763"/>
    </source>
</evidence>
<evidence type="ECO:0000256" key="3">
    <source>
        <dbReference type="ARBA" id="ARBA00012030"/>
    </source>
</evidence>
<organism evidence="14 15">
    <name type="scientific">Tropicimonas omnivorans</name>
    <dbReference type="NCBI Taxonomy" id="3075590"/>
    <lineage>
        <taxon>Bacteria</taxon>
        <taxon>Pseudomonadati</taxon>
        <taxon>Pseudomonadota</taxon>
        <taxon>Alphaproteobacteria</taxon>
        <taxon>Rhodobacterales</taxon>
        <taxon>Roseobacteraceae</taxon>
        <taxon>Tropicimonas</taxon>
    </lineage>
</organism>
<evidence type="ECO:0000256" key="5">
    <source>
        <dbReference type="ARBA" id="ARBA00022485"/>
    </source>
</evidence>
<feature type="region of interest" description="Disordered" evidence="12">
    <location>
        <begin position="33"/>
        <end position="62"/>
    </location>
</feature>
<evidence type="ECO:0000256" key="1">
    <source>
        <dbReference type="ARBA" id="ARBA00001400"/>
    </source>
</evidence>
<keyword evidence="14" id="KW-0326">Glycosidase</keyword>
<sequence>MDQGLTYEAALAALAWQVELGVDETISESPLDRYALEEPSAPKPAAAPPTRAEAKAEAPPAPIVQPQVDPVQAARDTVAAASDLGALRGALEAFELCDLKKGARHTVFSDGHPAARIMVIGEAPGREEDEAGRPFVGKAGRLLDRMFAAIGRARQTDGPDGLYITNILPWRPPQNRDPDAEEIAMMVPFVKRHVELADPDVIVLAGNIACHALMGRRGVSRLRGRWTEVEGRPALPMFHPAYLLRTPDAKREAWSDLLSLQARLRG</sequence>
<evidence type="ECO:0000256" key="10">
    <source>
        <dbReference type="ARBA" id="ARBA00023014"/>
    </source>
</evidence>
<evidence type="ECO:0000256" key="8">
    <source>
        <dbReference type="ARBA" id="ARBA00022801"/>
    </source>
</evidence>
<accession>A0ABU3DC66</accession>
<keyword evidence="7" id="KW-0227">DNA damage</keyword>
<keyword evidence="15" id="KW-1185">Reference proteome</keyword>
<dbReference type="Gene3D" id="3.40.470.10">
    <property type="entry name" value="Uracil-DNA glycosylase-like domain"/>
    <property type="match status" value="1"/>
</dbReference>
<dbReference type="PANTHER" id="PTHR33693">
    <property type="entry name" value="TYPE-5 URACIL-DNA GLYCOSYLASE"/>
    <property type="match status" value="1"/>
</dbReference>
<protein>
    <recommendedName>
        <fullName evidence="4">Type-4 uracil-DNA glycosylase</fullName>
        <ecNumber evidence="3">3.2.2.27</ecNumber>
    </recommendedName>
</protein>
<evidence type="ECO:0000313" key="15">
    <source>
        <dbReference type="Proteomes" id="UP001265259"/>
    </source>
</evidence>
<dbReference type="GO" id="GO:0004844">
    <property type="term" value="F:uracil DNA N-glycosylase activity"/>
    <property type="evidence" value="ECO:0007669"/>
    <property type="project" value="UniProtKB-EC"/>
</dbReference>
<dbReference type="CDD" id="cd10030">
    <property type="entry name" value="UDG-F4_TTUDGA_SPO1dp_like"/>
    <property type="match status" value="1"/>
</dbReference>
<dbReference type="EC" id="3.2.2.27" evidence="3"/>
<evidence type="ECO:0000256" key="11">
    <source>
        <dbReference type="ARBA" id="ARBA00023204"/>
    </source>
</evidence>
<comment type="catalytic activity">
    <reaction evidence="1">
        <text>Hydrolyzes single-stranded DNA or mismatched double-stranded DNA and polynucleotides, releasing free uracil.</text>
        <dbReference type="EC" id="3.2.2.27"/>
    </reaction>
</comment>
<keyword evidence="5" id="KW-0004">4Fe-4S</keyword>
<keyword evidence="8 14" id="KW-0378">Hydrolase</keyword>